<dbReference type="Gene3D" id="3.30.470.20">
    <property type="entry name" value="ATP-grasp fold, B domain"/>
    <property type="match status" value="1"/>
</dbReference>
<dbReference type="GO" id="GO:0005524">
    <property type="term" value="F:ATP binding"/>
    <property type="evidence" value="ECO:0007669"/>
    <property type="project" value="UniProtKB-UniRule"/>
</dbReference>
<keyword evidence="3 5" id="KW-0067">ATP-binding</keyword>
<gene>
    <name evidence="8" type="ORF">JJB11_04510</name>
</gene>
<dbReference type="GO" id="GO:0016747">
    <property type="term" value="F:acyltransferase activity, transferring groups other than amino-acyl groups"/>
    <property type="evidence" value="ECO:0007669"/>
    <property type="project" value="InterPro"/>
</dbReference>
<dbReference type="Pfam" id="PF00583">
    <property type="entry name" value="Acetyltransf_1"/>
    <property type="match status" value="1"/>
</dbReference>
<dbReference type="InterPro" id="IPR036291">
    <property type="entry name" value="NAD(P)-bd_dom_sf"/>
</dbReference>
<evidence type="ECO:0000256" key="3">
    <source>
        <dbReference type="ARBA" id="ARBA00022840"/>
    </source>
</evidence>
<dbReference type="PANTHER" id="PTHR43334">
    <property type="entry name" value="ACETATE--COA LIGASE [ADP-FORMING]"/>
    <property type="match status" value="1"/>
</dbReference>
<dbReference type="Proteomes" id="UP000630528">
    <property type="component" value="Unassembled WGS sequence"/>
</dbReference>
<evidence type="ECO:0000259" key="6">
    <source>
        <dbReference type="PROSITE" id="PS50975"/>
    </source>
</evidence>
<dbReference type="PROSITE" id="PS50975">
    <property type="entry name" value="ATP_GRASP"/>
    <property type="match status" value="1"/>
</dbReference>
<keyword evidence="2 5" id="KW-0547">Nucleotide-binding</keyword>
<evidence type="ECO:0000256" key="1">
    <source>
        <dbReference type="ARBA" id="ARBA00022598"/>
    </source>
</evidence>
<reference evidence="8" key="1">
    <citation type="journal article" date="2012" name="J. Microbiol. Biotechnol.">
        <title>Ramlibacter ginsenosidimutans sp. nov., with ginsenoside-converting activity.</title>
        <authorList>
            <person name="Wang L."/>
            <person name="An D.S."/>
            <person name="Kim S.G."/>
            <person name="Jin F.X."/>
            <person name="Kim S.C."/>
            <person name="Lee S.T."/>
            <person name="Im W.T."/>
        </authorList>
    </citation>
    <scope>NUCLEOTIDE SEQUENCE</scope>
    <source>
        <strain evidence="8">KACC 17527</strain>
    </source>
</reference>
<evidence type="ECO:0000256" key="2">
    <source>
        <dbReference type="ARBA" id="ARBA00022741"/>
    </source>
</evidence>
<dbReference type="InterPro" id="IPR051538">
    <property type="entry name" value="Acyl-CoA_Synth/Transferase"/>
</dbReference>
<dbReference type="SUPFAM" id="SSF56059">
    <property type="entry name" value="Glutathione synthetase ATP-binding domain-like"/>
    <property type="match status" value="1"/>
</dbReference>
<evidence type="ECO:0000259" key="7">
    <source>
        <dbReference type="PROSITE" id="PS51186"/>
    </source>
</evidence>
<dbReference type="SMART" id="SM00881">
    <property type="entry name" value="CoA_binding"/>
    <property type="match status" value="1"/>
</dbReference>
<comment type="caution">
    <text evidence="8">The sequence shown here is derived from an EMBL/GenBank/DDBJ whole genome shotgun (WGS) entry which is preliminary data.</text>
</comment>
<dbReference type="Pfam" id="PF13607">
    <property type="entry name" value="Succ_CoA_lig"/>
    <property type="match status" value="1"/>
</dbReference>
<comment type="similarity">
    <text evidence="4">In the N-terminal section; belongs to the acetate CoA ligase alpha subunit family.</text>
</comment>
<evidence type="ECO:0000313" key="8">
    <source>
        <dbReference type="EMBL" id="MBK6005347.1"/>
    </source>
</evidence>
<evidence type="ECO:0000256" key="5">
    <source>
        <dbReference type="PROSITE-ProRule" id="PRU00409"/>
    </source>
</evidence>
<dbReference type="SUPFAM" id="SSF52210">
    <property type="entry name" value="Succinyl-CoA synthetase domains"/>
    <property type="match status" value="2"/>
</dbReference>
<feature type="domain" description="ATP-grasp" evidence="6">
    <location>
        <begin position="496"/>
        <end position="532"/>
    </location>
</feature>
<dbReference type="Gene3D" id="3.40.50.261">
    <property type="entry name" value="Succinyl-CoA synthetase domains"/>
    <property type="match status" value="2"/>
</dbReference>
<dbReference type="InterPro" id="IPR016102">
    <property type="entry name" value="Succinyl-CoA_synth-like"/>
</dbReference>
<dbReference type="InterPro" id="IPR043938">
    <property type="entry name" value="Ligase_CoA_dom"/>
</dbReference>
<sequence length="901" mass="95160">MSVRNLDHLFAPRSIAVIGVSSHAGSLGAMVLRNVRDAGFRGSIWAVNRHSGEVDGIPLLAGVAELPAAPDLAVLCTPAESVPELIAALAAKGTKAAIVLSARLHDAAPEGGTLQDAMLQAARPHLLRVLGPNCLGALVPEHGLNASFAPGNATPGGIAFATQSGALATAMLDWANAHGIGFSHFISLGDSADVDAGDVLDYLASDGHTRAILLYLESVQHARKFMSAARAAARNKPVIVVKAGRAPEGARAAASHTGALAGSDLVFDAAVRRAGMLRVDTLEALFDAAATLARPVAWRGERLAVVTNGGGAGVLAADALSLAGGTLAQLSPATLAALDQVLPAGWSHGNPVDLIGDAPVQRYTQALRILLDAAEVDGVLFLHAPTAIVPARDIAEACVPLLRGAPKTVLSGWLGGRTVEPARALFRDAQLACYETPEQAVAGWMQLVHYHRNQEALLQLPDAHPPEVKVDADAAAAILRDAARSGRDWLDEAEAKAVLEAYGIATVATRRVRDVEEALDAAQEIGYPVALKVVSAQIQHKSDVGGVVLDLASGEDLRRAMVRMRQRLDRAVPNAHIAGFTVQKMIQRPGARELIVGIADDNVFGPVLMFGQGGTAVELLQDRSLELPPLNAALARGMVARTRIGRLLGGYRGQAGVDEPALVDALLRVSQLACDLCELAELDINPLLADAHGVLALDARIRLRAPGTTPGSRLALRPYPSSLEAEIAVDGTPLRVRPIRPEDGAALATFYAQAPAGDLRLRFFLARREVPRSELARFCQIDYEREMAFVAMAGDRIAGEARAICDPDNLQAEFAIQVASDWQRRGLGRQLMDKLLAYLRARGTREVFGICLQENAGMVRLARSRGFEVTAGDEGTMRMRLVLRQEAAPAPDEAASKLSAT</sequence>
<dbReference type="Gene3D" id="3.40.50.720">
    <property type="entry name" value="NAD(P)-binding Rossmann-like Domain"/>
    <property type="match status" value="1"/>
</dbReference>
<evidence type="ECO:0000313" key="9">
    <source>
        <dbReference type="Proteomes" id="UP000630528"/>
    </source>
</evidence>
<dbReference type="InterPro" id="IPR016181">
    <property type="entry name" value="Acyl_CoA_acyltransferase"/>
</dbReference>
<dbReference type="InterPro" id="IPR013815">
    <property type="entry name" value="ATP_grasp_subdomain_1"/>
</dbReference>
<dbReference type="InterPro" id="IPR000182">
    <property type="entry name" value="GNAT_dom"/>
</dbReference>
<dbReference type="CDD" id="cd04301">
    <property type="entry name" value="NAT_SF"/>
    <property type="match status" value="1"/>
</dbReference>
<proteinExistence type="inferred from homology"/>
<organism evidence="8 9">
    <name type="scientific">Ramlibacter ginsenosidimutans</name>
    <dbReference type="NCBI Taxonomy" id="502333"/>
    <lineage>
        <taxon>Bacteria</taxon>
        <taxon>Pseudomonadati</taxon>
        <taxon>Pseudomonadota</taxon>
        <taxon>Betaproteobacteria</taxon>
        <taxon>Burkholderiales</taxon>
        <taxon>Comamonadaceae</taxon>
        <taxon>Ramlibacter</taxon>
    </lineage>
</organism>
<dbReference type="InterPro" id="IPR032875">
    <property type="entry name" value="Succ_CoA_lig_flav_dom"/>
</dbReference>
<reference evidence="8" key="2">
    <citation type="submission" date="2021-01" db="EMBL/GenBank/DDBJ databases">
        <authorList>
            <person name="Kang M."/>
        </authorList>
    </citation>
    <scope>NUCLEOTIDE SEQUENCE</scope>
    <source>
        <strain evidence="8">KACC 17527</strain>
    </source>
</reference>
<protein>
    <submittedName>
        <fullName evidence="8">Bifunctional acetate--CoA ligase family protein/GNAT family N-acetyltransferase</fullName>
    </submittedName>
</protein>
<dbReference type="AlphaFoldDB" id="A0A934TRF4"/>
<accession>A0A934TRF4</accession>
<dbReference type="SUPFAM" id="SSF51735">
    <property type="entry name" value="NAD(P)-binding Rossmann-fold domains"/>
    <property type="match status" value="1"/>
</dbReference>
<dbReference type="InterPro" id="IPR003781">
    <property type="entry name" value="CoA-bd"/>
</dbReference>
<feature type="domain" description="N-acetyltransferase" evidence="7">
    <location>
        <begin position="734"/>
        <end position="884"/>
    </location>
</feature>
<dbReference type="Pfam" id="PF13549">
    <property type="entry name" value="ATP-grasp_5"/>
    <property type="match status" value="1"/>
</dbReference>
<evidence type="ECO:0000256" key="4">
    <source>
        <dbReference type="ARBA" id="ARBA00060888"/>
    </source>
</evidence>
<dbReference type="PANTHER" id="PTHR43334:SF1">
    <property type="entry name" value="3-HYDROXYPROPIONATE--COA LIGASE [ADP-FORMING]"/>
    <property type="match status" value="1"/>
</dbReference>
<dbReference type="Gene3D" id="3.40.630.30">
    <property type="match status" value="1"/>
</dbReference>
<keyword evidence="9" id="KW-1185">Reference proteome</keyword>
<dbReference type="EMBL" id="JAEPWM010000001">
    <property type="protein sequence ID" value="MBK6005347.1"/>
    <property type="molecule type" value="Genomic_DNA"/>
</dbReference>
<dbReference type="RefSeq" id="WP_201166687.1">
    <property type="nucleotide sequence ID" value="NZ_JAEPWM010000001.1"/>
</dbReference>
<dbReference type="InterPro" id="IPR011761">
    <property type="entry name" value="ATP-grasp"/>
</dbReference>
<dbReference type="PROSITE" id="PS51186">
    <property type="entry name" value="GNAT"/>
    <property type="match status" value="1"/>
</dbReference>
<dbReference type="Gene3D" id="3.30.1490.20">
    <property type="entry name" value="ATP-grasp fold, A domain"/>
    <property type="match status" value="1"/>
</dbReference>
<dbReference type="GO" id="GO:0046872">
    <property type="term" value="F:metal ion binding"/>
    <property type="evidence" value="ECO:0007669"/>
    <property type="project" value="InterPro"/>
</dbReference>
<dbReference type="FunFam" id="3.30.1490.20:FF:000020">
    <property type="entry name" value="Protein lysine acetyltransferase"/>
    <property type="match status" value="1"/>
</dbReference>
<dbReference type="GO" id="GO:0043758">
    <property type="term" value="F:acetate-CoA ligase (ADP-forming) activity"/>
    <property type="evidence" value="ECO:0007669"/>
    <property type="project" value="InterPro"/>
</dbReference>
<dbReference type="Pfam" id="PF13380">
    <property type="entry name" value="CoA_binding_2"/>
    <property type="match status" value="1"/>
</dbReference>
<name>A0A934TRF4_9BURK</name>
<dbReference type="Pfam" id="PF19045">
    <property type="entry name" value="Ligase_CoA_2"/>
    <property type="match status" value="1"/>
</dbReference>
<keyword evidence="1 8" id="KW-0436">Ligase</keyword>
<dbReference type="SUPFAM" id="SSF55729">
    <property type="entry name" value="Acyl-CoA N-acyltransferases (Nat)"/>
    <property type="match status" value="1"/>
</dbReference>